<dbReference type="Proteomes" id="UP000452235">
    <property type="component" value="Unassembled WGS sequence"/>
</dbReference>
<dbReference type="PANTHER" id="PTHR12786">
    <property type="entry name" value="SPLICING FACTOR SF3A-RELATED"/>
    <property type="match status" value="1"/>
</dbReference>
<dbReference type="GO" id="GO:0003723">
    <property type="term" value="F:RNA binding"/>
    <property type="evidence" value="ECO:0007669"/>
    <property type="project" value="InterPro"/>
</dbReference>
<evidence type="ECO:0000256" key="6">
    <source>
        <dbReference type="SAM" id="MobiDB-lite"/>
    </source>
</evidence>
<dbReference type="PANTHER" id="PTHR12786:SF2">
    <property type="entry name" value="SPLICING FACTOR 3A SUBUNIT 3"/>
    <property type="match status" value="1"/>
</dbReference>
<dbReference type="GO" id="GO:0008270">
    <property type="term" value="F:zinc ion binding"/>
    <property type="evidence" value="ECO:0007669"/>
    <property type="project" value="UniProtKB-KW"/>
</dbReference>
<dbReference type="InterPro" id="IPR031774">
    <property type="entry name" value="SF3A3_dom"/>
</dbReference>
<evidence type="ECO:0000256" key="1">
    <source>
        <dbReference type="ARBA" id="ARBA00004123"/>
    </source>
</evidence>
<dbReference type="InterPro" id="IPR036236">
    <property type="entry name" value="Znf_C2H2_sf"/>
</dbReference>
<evidence type="ECO:0000313" key="7">
    <source>
        <dbReference type="EMBL" id="GFF15174.1"/>
    </source>
</evidence>
<dbReference type="GO" id="GO:0005681">
    <property type="term" value="C:spliceosomal complex"/>
    <property type="evidence" value="ECO:0007669"/>
    <property type="project" value="InterPro"/>
</dbReference>
<dbReference type="SUPFAM" id="SSF57667">
    <property type="entry name" value="beta-beta-alpha zinc fingers"/>
    <property type="match status" value="1"/>
</dbReference>
<evidence type="ECO:0000256" key="2">
    <source>
        <dbReference type="ARBA" id="ARBA00022723"/>
    </source>
</evidence>
<dbReference type="VEuPathDB" id="FungiDB:ATEG_09207"/>
<comment type="caution">
    <text evidence="7">The sequence shown here is derived from an EMBL/GenBank/DDBJ whole genome shotgun (WGS) entry which is preliminary data.</text>
</comment>
<organism evidence="7 8">
    <name type="scientific">Aspergillus terreus</name>
    <dbReference type="NCBI Taxonomy" id="33178"/>
    <lineage>
        <taxon>Eukaryota</taxon>
        <taxon>Fungi</taxon>
        <taxon>Dikarya</taxon>
        <taxon>Ascomycota</taxon>
        <taxon>Pezizomycotina</taxon>
        <taxon>Eurotiomycetes</taxon>
        <taxon>Eurotiomycetidae</taxon>
        <taxon>Eurotiales</taxon>
        <taxon>Aspergillaceae</taxon>
        <taxon>Aspergillus</taxon>
        <taxon>Aspergillus subgen. Circumdati</taxon>
    </lineage>
</organism>
<name>A0A5M3YSU6_ASPTE</name>
<keyword evidence="8" id="KW-1185">Reference proteome</keyword>
<accession>A0A5M3YSU6</accession>
<dbReference type="Pfam" id="PF12171">
    <property type="entry name" value="zf-C2H2_jaz"/>
    <property type="match status" value="1"/>
</dbReference>
<keyword evidence="2" id="KW-0479">Metal-binding</keyword>
<dbReference type="InterPro" id="IPR022755">
    <property type="entry name" value="Znf_C2H2_jaz"/>
</dbReference>
<dbReference type="OrthoDB" id="2160351at2759"/>
<evidence type="ECO:0000256" key="5">
    <source>
        <dbReference type="ARBA" id="ARBA00023242"/>
    </source>
</evidence>
<keyword evidence="3" id="KW-0863">Zinc-finger</keyword>
<reference evidence="7 8" key="1">
    <citation type="submission" date="2020-01" db="EMBL/GenBank/DDBJ databases">
        <title>Aspergillus terreus IFO 6365 whole genome shotgun sequence.</title>
        <authorList>
            <person name="Kanamasa S."/>
            <person name="Takahashi H."/>
        </authorList>
    </citation>
    <scope>NUCLEOTIDE SEQUENCE [LARGE SCALE GENOMIC DNA]</scope>
    <source>
        <strain evidence="7 8">IFO 6365</strain>
    </source>
</reference>
<dbReference type="AlphaFoldDB" id="A0A5M3YSU6"/>
<dbReference type="InterPro" id="IPR013087">
    <property type="entry name" value="Znf_C2H2_type"/>
</dbReference>
<keyword evidence="4" id="KW-0862">Zinc</keyword>
<sequence length="504" mass="58407">MLIEEQRFIHEDLERLEQAIADRVVDEPRNIRERLARDHEISHFLNRIEEQSKRLLEIYKDADGARQSEIQAISTGDQFEQFYKELDEIKDFHKRYPNEPAENLEQAYKRRQPGEGAPFGMDVDTMFTGEEGFGQFLDLTTLHEDYLNLPGVKRLTYTQYLDVFDAFTPPQMTIKRANKISDKYFKYVGDLAGYLEEFIRKVRPLQDLDKLFASFNDEFDRQWEANEVPGWTEEKADNGVQGPKTEGTGEGIWCADCEKEFKNENVYKNHLTGKKHIRAAEARKASGESGNKPASSTGNTPSVTRLKERAVAEREHRVRSLAQVLDHERQATRVNVERKQGMTERERQMELEALLAESENPGADGRGGDQSDDEGDDKIYNPLKLPLAWDGKPIPYWLYKLHGLGVEYPCEICGNFVYMGRRAFDKHFSEALHIFGLKCLGITSNTNLFREITRIEDAIRLWEKLEQDRKKERESRDNVVQMEDAEGNVMPERIYLDLQKQGIL</sequence>
<evidence type="ECO:0000256" key="4">
    <source>
        <dbReference type="ARBA" id="ARBA00022833"/>
    </source>
</evidence>
<dbReference type="InterPro" id="IPR021966">
    <property type="entry name" value="SF3a60_bindingd"/>
</dbReference>
<evidence type="ECO:0000256" key="3">
    <source>
        <dbReference type="ARBA" id="ARBA00022771"/>
    </source>
</evidence>
<evidence type="ECO:0000313" key="8">
    <source>
        <dbReference type="Proteomes" id="UP000452235"/>
    </source>
</evidence>
<dbReference type="Pfam" id="PF11931">
    <property type="entry name" value="SF3a60_Prp9_C"/>
    <property type="match status" value="1"/>
</dbReference>
<dbReference type="InterPro" id="IPR051421">
    <property type="entry name" value="RNA_Proc_DNA_Dmg_Regulator"/>
</dbReference>
<dbReference type="Pfam" id="PF12108">
    <property type="entry name" value="SF3a60_bindingd"/>
    <property type="match status" value="1"/>
</dbReference>
<feature type="region of interest" description="Disordered" evidence="6">
    <location>
        <begin position="356"/>
        <end position="377"/>
    </location>
</feature>
<feature type="compositionally biased region" description="Polar residues" evidence="6">
    <location>
        <begin position="288"/>
        <end position="303"/>
    </location>
</feature>
<dbReference type="InterPro" id="IPR024598">
    <property type="entry name" value="SF3a60/Prp9_C"/>
</dbReference>
<dbReference type="EMBL" id="BLJY01000004">
    <property type="protein sequence ID" value="GFF15174.1"/>
    <property type="molecule type" value="Genomic_DNA"/>
</dbReference>
<dbReference type="Gene3D" id="3.30.160.60">
    <property type="entry name" value="Classic Zinc Finger"/>
    <property type="match status" value="1"/>
</dbReference>
<gene>
    <name evidence="7" type="ORF">ATEIFO6365_0004029300</name>
</gene>
<comment type="subcellular location">
    <subcellularLocation>
        <location evidence="1">Nucleus</location>
    </subcellularLocation>
</comment>
<keyword evidence="5" id="KW-0539">Nucleus</keyword>
<dbReference type="Pfam" id="PF16837">
    <property type="entry name" value="SF3A3"/>
    <property type="match status" value="1"/>
</dbReference>
<dbReference type="GO" id="GO:0000398">
    <property type="term" value="P:mRNA splicing, via spliceosome"/>
    <property type="evidence" value="ECO:0007669"/>
    <property type="project" value="InterPro"/>
</dbReference>
<dbReference type="PROSITE" id="PS00028">
    <property type="entry name" value="ZINC_FINGER_C2H2_1"/>
    <property type="match status" value="1"/>
</dbReference>
<feature type="region of interest" description="Disordered" evidence="6">
    <location>
        <begin position="279"/>
        <end position="312"/>
    </location>
</feature>
<protein>
    <submittedName>
        <fullName evidence="7">Splicing factor 3a subunit 3</fullName>
    </submittedName>
</protein>
<proteinExistence type="predicted"/>